<evidence type="ECO:0000313" key="3">
    <source>
        <dbReference type="Proteomes" id="UP000095767"/>
    </source>
</evidence>
<organism evidence="2 3">
    <name type="scientific">Dichanthelium oligosanthes</name>
    <dbReference type="NCBI Taxonomy" id="888268"/>
    <lineage>
        <taxon>Eukaryota</taxon>
        <taxon>Viridiplantae</taxon>
        <taxon>Streptophyta</taxon>
        <taxon>Embryophyta</taxon>
        <taxon>Tracheophyta</taxon>
        <taxon>Spermatophyta</taxon>
        <taxon>Magnoliopsida</taxon>
        <taxon>Liliopsida</taxon>
        <taxon>Poales</taxon>
        <taxon>Poaceae</taxon>
        <taxon>PACMAD clade</taxon>
        <taxon>Panicoideae</taxon>
        <taxon>Panicodae</taxon>
        <taxon>Paniceae</taxon>
        <taxon>Dichantheliinae</taxon>
        <taxon>Dichanthelium</taxon>
    </lineage>
</organism>
<reference evidence="2 3" key="1">
    <citation type="submission" date="2016-09" db="EMBL/GenBank/DDBJ databases">
        <title>The draft genome of Dichanthelium oligosanthes: A C3 panicoid grass species.</title>
        <authorList>
            <person name="Studer A.J."/>
            <person name="Schnable J.C."/>
            <person name="Brutnell T.P."/>
        </authorList>
    </citation>
    <scope>NUCLEOTIDE SEQUENCE [LARGE SCALE GENOMIC DNA]</scope>
    <source>
        <strain evidence="3">cv. Kellogg 1175</strain>
        <tissue evidence="2">Leaf</tissue>
    </source>
</reference>
<comment type="caution">
    <text evidence="2">The sequence shown here is derived from an EMBL/GenBank/DDBJ whole genome shotgun (WGS) entry which is preliminary data.</text>
</comment>
<gene>
    <name evidence="2" type="ORF">BAE44_0005609</name>
</gene>
<dbReference type="AlphaFoldDB" id="A0A1E5W7I5"/>
<evidence type="ECO:0000313" key="2">
    <source>
        <dbReference type="EMBL" id="OEL33376.1"/>
    </source>
</evidence>
<protein>
    <recommendedName>
        <fullName evidence="1">F-box domain-containing protein</fullName>
    </recommendedName>
</protein>
<dbReference type="InterPro" id="IPR001810">
    <property type="entry name" value="F-box_dom"/>
</dbReference>
<dbReference type="EMBL" id="LWDX02018947">
    <property type="protein sequence ID" value="OEL33376.1"/>
    <property type="molecule type" value="Genomic_DNA"/>
</dbReference>
<dbReference type="Proteomes" id="UP000095767">
    <property type="component" value="Unassembled WGS sequence"/>
</dbReference>
<evidence type="ECO:0000259" key="1">
    <source>
        <dbReference type="PROSITE" id="PS50181"/>
    </source>
</evidence>
<accession>A0A1E5W7I5</accession>
<dbReference type="PANTHER" id="PTHR35828">
    <property type="entry name" value="OS08G0203800 PROTEIN-RELATED"/>
    <property type="match status" value="1"/>
</dbReference>
<keyword evidence="3" id="KW-1185">Reference proteome</keyword>
<name>A0A1E5W7I5_9POAL</name>
<proteinExistence type="predicted"/>
<dbReference type="PROSITE" id="PS50181">
    <property type="entry name" value="FBOX"/>
    <property type="match status" value="1"/>
</dbReference>
<dbReference type="PANTHER" id="PTHR35828:SF23">
    <property type="entry name" value="F-BOX DOMAIN-CONTAINING PROTEIN"/>
    <property type="match status" value="1"/>
</dbReference>
<feature type="domain" description="F-box" evidence="1">
    <location>
        <begin position="18"/>
        <end position="65"/>
    </location>
</feature>
<sequence>MPSSGGVLRSRAPVREWQIHLRWLPLDIIADIAARSDAATLVRYAATCRDARRRIVDDDPNFRGLLRLQPTDRFLLPLLRCHLMGPWYRLRDHLYMVDTTTADGTSRLSRAHSPSAKGLEPLESRDGLLLVTDEYHRLRVCDPATGRSQCLPWEPAFPHYDHYVLCRNL</sequence>